<dbReference type="InterPro" id="IPR001977">
    <property type="entry name" value="Depp_CoAkinase"/>
</dbReference>
<dbReference type="EMBL" id="JBBUTI010000001">
    <property type="protein sequence ID" value="MEK8044908.1"/>
    <property type="molecule type" value="Genomic_DNA"/>
</dbReference>
<comment type="caution">
    <text evidence="7">The sequence shown here is derived from an EMBL/GenBank/DDBJ whole genome shotgun (WGS) entry which is preliminary data.</text>
</comment>
<keyword evidence="3 5" id="KW-0067">ATP-binding</keyword>
<keyword evidence="4 5" id="KW-0173">Coenzyme A biosynthesis</keyword>
<comment type="function">
    <text evidence="5">Catalyzes the phosphorylation of the 3'-hydroxyl group of dephosphocoenzyme A to form coenzyme A.</text>
</comment>
<dbReference type="PROSITE" id="PS51219">
    <property type="entry name" value="DPCK"/>
    <property type="match status" value="1"/>
</dbReference>
<dbReference type="HAMAP" id="MF_00376">
    <property type="entry name" value="Dephospho_CoA_kinase"/>
    <property type="match status" value="1"/>
</dbReference>
<comment type="catalytic activity">
    <reaction evidence="5">
        <text>3'-dephospho-CoA + ATP = ADP + CoA + H(+)</text>
        <dbReference type="Rhea" id="RHEA:18245"/>
        <dbReference type="ChEBI" id="CHEBI:15378"/>
        <dbReference type="ChEBI" id="CHEBI:30616"/>
        <dbReference type="ChEBI" id="CHEBI:57287"/>
        <dbReference type="ChEBI" id="CHEBI:57328"/>
        <dbReference type="ChEBI" id="CHEBI:456216"/>
        <dbReference type="EC" id="2.7.1.24"/>
    </reaction>
</comment>
<organism evidence="7 8">
    <name type="scientific">Ideonella margarita</name>
    <dbReference type="NCBI Taxonomy" id="2984191"/>
    <lineage>
        <taxon>Bacteria</taxon>
        <taxon>Pseudomonadati</taxon>
        <taxon>Pseudomonadota</taxon>
        <taxon>Betaproteobacteria</taxon>
        <taxon>Burkholderiales</taxon>
        <taxon>Sphaerotilaceae</taxon>
        <taxon>Ideonella</taxon>
    </lineage>
</organism>
<dbReference type="CDD" id="cd02022">
    <property type="entry name" value="DPCK"/>
    <property type="match status" value="1"/>
</dbReference>
<dbReference type="InterPro" id="IPR027417">
    <property type="entry name" value="P-loop_NTPase"/>
</dbReference>
<dbReference type="EC" id="2.7.1.24" evidence="5 6"/>
<dbReference type="RefSeq" id="WP_341397066.1">
    <property type="nucleotide sequence ID" value="NZ_JBBUTI010000001.1"/>
</dbReference>
<comment type="subcellular location">
    <subcellularLocation>
        <location evidence="5">Cytoplasm</location>
    </subcellularLocation>
</comment>
<reference evidence="7 8" key="1">
    <citation type="submission" date="2024-04" db="EMBL/GenBank/DDBJ databases">
        <title>Novel species of the genus Ideonella isolated from streams.</title>
        <authorList>
            <person name="Lu H."/>
        </authorList>
    </citation>
    <scope>NUCLEOTIDE SEQUENCE [LARGE SCALE GENOMIC DNA]</scope>
    <source>
        <strain evidence="7 8">LYT19W</strain>
    </source>
</reference>
<comment type="similarity">
    <text evidence="1 5">Belongs to the CoaE family.</text>
</comment>
<evidence type="ECO:0000256" key="5">
    <source>
        <dbReference type="HAMAP-Rule" id="MF_00376"/>
    </source>
</evidence>
<proteinExistence type="inferred from homology"/>
<keyword evidence="2 5" id="KW-0547">Nucleotide-binding</keyword>
<keyword evidence="5 7" id="KW-0418">Kinase</keyword>
<gene>
    <name evidence="5 7" type="primary">coaE</name>
    <name evidence="7" type="ORF">AACH00_00950</name>
</gene>
<name>A0ABU9BZ86_9BURK</name>
<evidence type="ECO:0000256" key="6">
    <source>
        <dbReference type="NCBIfam" id="TIGR00152"/>
    </source>
</evidence>
<evidence type="ECO:0000313" key="7">
    <source>
        <dbReference type="EMBL" id="MEK8044908.1"/>
    </source>
</evidence>
<evidence type="ECO:0000256" key="3">
    <source>
        <dbReference type="ARBA" id="ARBA00022840"/>
    </source>
</evidence>
<keyword evidence="5" id="KW-0963">Cytoplasm</keyword>
<dbReference type="Gene3D" id="3.40.50.300">
    <property type="entry name" value="P-loop containing nucleotide triphosphate hydrolases"/>
    <property type="match status" value="1"/>
</dbReference>
<sequence length="200" mass="21894">MNLRIGLTGGIGSGKSTVAAMLVELGAHLVDTDAIARELTLPGGAAMPAIVAAFGPEVQTPDGALDRPRMREIVFHDPAAKQRLEAILHPMIREQTEARAALAGHGQVVVFDVPLLAESKGWRERVDRILVVDCSEERQIERVQSRSGWPADAVQRVMAQQATRAQRLAIADDVIRNEELSLPDLKRAVAEVWANWPRFD</sequence>
<protein>
    <recommendedName>
        <fullName evidence="5 6">Dephospho-CoA kinase</fullName>
        <ecNumber evidence="5 6">2.7.1.24</ecNumber>
    </recommendedName>
    <alternativeName>
        <fullName evidence="5">Dephosphocoenzyme A kinase</fullName>
    </alternativeName>
</protein>
<feature type="binding site" evidence="5">
    <location>
        <begin position="12"/>
        <end position="17"/>
    </location>
    <ligand>
        <name>ATP</name>
        <dbReference type="ChEBI" id="CHEBI:30616"/>
    </ligand>
</feature>
<dbReference type="NCBIfam" id="TIGR00152">
    <property type="entry name" value="dephospho-CoA kinase"/>
    <property type="match status" value="1"/>
</dbReference>
<evidence type="ECO:0000256" key="1">
    <source>
        <dbReference type="ARBA" id="ARBA00009018"/>
    </source>
</evidence>
<dbReference type="PANTHER" id="PTHR10695">
    <property type="entry name" value="DEPHOSPHO-COA KINASE-RELATED"/>
    <property type="match status" value="1"/>
</dbReference>
<dbReference type="PANTHER" id="PTHR10695:SF46">
    <property type="entry name" value="BIFUNCTIONAL COENZYME A SYNTHASE-RELATED"/>
    <property type="match status" value="1"/>
</dbReference>
<evidence type="ECO:0000256" key="4">
    <source>
        <dbReference type="ARBA" id="ARBA00022993"/>
    </source>
</evidence>
<dbReference type="Pfam" id="PF01121">
    <property type="entry name" value="CoaE"/>
    <property type="match status" value="1"/>
</dbReference>
<dbReference type="Proteomes" id="UP001379945">
    <property type="component" value="Unassembled WGS sequence"/>
</dbReference>
<comment type="pathway">
    <text evidence="5">Cofactor biosynthesis; coenzyme A biosynthesis; CoA from (R)-pantothenate: step 5/5.</text>
</comment>
<keyword evidence="8" id="KW-1185">Reference proteome</keyword>
<keyword evidence="5 7" id="KW-0808">Transferase</keyword>
<evidence type="ECO:0000313" key="8">
    <source>
        <dbReference type="Proteomes" id="UP001379945"/>
    </source>
</evidence>
<dbReference type="SUPFAM" id="SSF52540">
    <property type="entry name" value="P-loop containing nucleoside triphosphate hydrolases"/>
    <property type="match status" value="1"/>
</dbReference>
<dbReference type="GO" id="GO:0004140">
    <property type="term" value="F:dephospho-CoA kinase activity"/>
    <property type="evidence" value="ECO:0007669"/>
    <property type="project" value="UniProtKB-EC"/>
</dbReference>
<evidence type="ECO:0000256" key="2">
    <source>
        <dbReference type="ARBA" id="ARBA00022741"/>
    </source>
</evidence>
<accession>A0ABU9BZ86</accession>